<evidence type="ECO:0000256" key="1">
    <source>
        <dbReference type="SAM" id="Coils"/>
    </source>
</evidence>
<feature type="compositionally biased region" description="Low complexity" evidence="2">
    <location>
        <begin position="303"/>
        <end position="314"/>
    </location>
</feature>
<evidence type="ECO:0000256" key="2">
    <source>
        <dbReference type="SAM" id="MobiDB-lite"/>
    </source>
</evidence>
<protein>
    <submittedName>
        <fullName evidence="3">Uncharacterized protein</fullName>
    </submittedName>
</protein>
<dbReference type="CDD" id="cd23767">
    <property type="entry name" value="IQCD"/>
    <property type="match status" value="1"/>
</dbReference>
<feature type="region of interest" description="Disordered" evidence="2">
    <location>
        <begin position="595"/>
        <end position="673"/>
    </location>
</feature>
<feature type="coiled-coil region" evidence="1">
    <location>
        <begin position="483"/>
        <end position="566"/>
    </location>
</feature>
<dbReference type="Gene3D" id="1.20.5.190">
    <property type="match status" value="1"/>
</dbReference>
<reference evidence="3" key="2">
    <citation type="submission" date="2023-02" db="EMBL/GenBank/DDBJ databases">
        <authorList>
            <consortium name="DOE Joint Genome Institute"/>
            <person name="Mondo S.J."/>
            <person name="Chang Y."/>
            <person name="Wang Y."/>
            <person name="Ahrendt S."/>
            <person name="Andreopoulos W."/>
            <person name="Barry K."/>
            <person name="Beard J."/>
            <person name="Benny G.L."/>
            <person name="Blankenship S."/>
            <person name="Bonito G."/>
            <person name="Cuomo C."/>
            <person name="Desiro A."/>
            <person name="Gervers K.A."/>
            <person name="Hundley H."/>
            <person name="Kuo A."/>
            <person name="LaButti K."/>
            <person name="Lang B.F."/>
            <person name="Lipzen A."/>
            <person name="O'Donnell K."/>
            <person name="Pangilinan J."/>
            <person name="Reynolds N."/>
            <person name="Sandor L."/>
            <person name="Smith M.W."/>
            <person name="Tsang A."/>
            <person name="Grigoriev I.V."/>
            <person name="Stajich J.E."/>
            <person name="Spatafora J.W."/>
        </authorList>
    </citation>
    <scope>NUCLEOTIDE SEQUENCE</scope>
    <source>
        <strain evidence="3">RSA 2281</strain>
    </source>
</reference>
<dbReference type="AlphaFoldDB" id="A0AAD5JXF5"/>
<evidence type="ECO:0000313" key="3">
    <source>
        <dbReference type="EMBL" id="KAI9258855.1"/>
    </source>
</evidence>
<organism evidence="3 4">
    <name type="scientific">Phascolomyces articulosus</name>
    <dbReference type="NCBI Taxonomy" id="60185"/>
    <lineage>
        <taxon>Eukaryota</taxon>
        <taxon>Fungi</taxon>
        <taxon>Fungi incertae sedis</taxon>
        <taxon>Mucoromycota</taxon>
        <taxon>Mucoromycotina</taxon>
        <taxon>Mucoromycetes</taxon>
        <taxon>Mucorales</taxon>
        <taxon>Lichtheimiaceae</taxon>
        <taxon>Phascolomyces</taxon>
    </lineage>
</organism>
<dbReference type="InterPro" id="IPR000048">
    <property type="entry name" value="IQ_motif_EF-hand-BS"/>
</dbReference>
<dbReference type="PROSITE" id="PS50096">
    <property type="entry name" value="IQ"/>
    <property type="match status" value="1"/>
</dbReference>
<dbReference type="EMBL" id="JAIXMP010000018">
    <property type="protein sequence ID" value="KAI9258855.1"/>
    <property type="molecule type" value="Genomic_DNA"/>
</dbReference>
<name>A0AAD5JXF5_9FUNG</name>
<proteinExistence type="predicted"/>
<comment type="caution">
    <text evidence="3">The sequence shown here is derived from an EMBL/GenBank/DDBJ whole genome shotgun (WGS) entry which is preliminary data.</text>
</comment>
<dbReference type="Pfam" id="PF00612">
    <property type="entry name" value="IQ"/>
    <property type="match status" value="1"/>
</dbReference>
<keyword evidence="4" id="KW-1185">Reference proteome</keyword>
<dbReference type="Proteomes" id="UP001209540">
    <property type="component" value="Unassembled WGS sequence"/>
</dbReference>
<feature type="compositionally biased region" description="Low complexity" evidence="2">
    <location>
        <begin position="596"/>
        <end position="646"/>
    </location>
</feature>
<evidence type="ECO:0000313" key="4">
    <source>
        <dbReference type="Proteomes" id="UP001209540"/>
    </source>
</evidence>
<feature type="region of interest" description="Disordered" evidence="2">
    <location>
        <begin position="294"/>
        <end position="345"/>
    </location>
</feature>
<keyword evidence="1" id="KW-0175">Coiled coil</keyword>
<accession>A0AAD5JXF5</accession>
<feature type="compositionally biased region" description="Polar residues" evidence="2">
    <location>
        <begin position="326"/>
        <end position="335"/>
    </location>
</feature>
<reference evidence="3" key="1">
    <citation type="journal article" date="2022" name="IScience">
        <title>Evolution of zygomycete secretomes and the origins of terrestrial fungal ecologies.</title>
        <authorList>
            <person name="Chang Y."/>
            <person name="Wang Y."/>
            <person name="Mondo S."/>
            <person name="Ahrendt S."/>
            <person name="Andreopoulos W."/>
            <person name="Barry K."/>
            <person name="Beard J."/>
            <person name="Benny G.L."/>
            <person name="Blankenship S."/>
            <person name="Bonito G."/>
            <person name="Cuomo C."/>
            <person name="Desiro A."/>
            <person name="Gervers K.A."/>
            <person name="Hundley H."/>
            <person name="Kuo A."/>
            <person name="LaButti K."/>
            <person name="Lang B.F."/>
            <person name="Lipzen A."/>
            <person name="O'Donnell K."/>
            <person name="Pangilinan J."/>
            <person name="Reynolds N."/>
            <person name="Sandor L."/>
            <person name="Smith M.E."/>
            <person name="Tsang A."/>
            <person name="Grigoriev I.V."/>
            <person name="Stajich J.E."/>
            <person name="Spatafora J.W."/>
        </authorList>
    </citation>
    <scope>NUCLEOTIDE SEQUENCE</scope>
    <source>
        <strain evidence="3">RSA 2281</strain>
    </source>
</reference>
<gene>
    <name evidence="3" type="ORF">BDA99DRAFT_561231</name>
</gene>
<sequence length="673" mass="77285">MMATNFNTEPIMLRHASSLVPKDDKMMLYQQPTTTTNTTTTSLNNNNNNNNTCFTTLEDDSTLDDMLIMDVPQNLEPEQVHYEFPPKAHLQALAQMYDTHPQDDDCSFFDESSFSTMTTTTGDFHSSRSSSPSDHYYANNDHLDQFFDSVLDQVVGKQHMIPHAPHEEEEEEDYLIEDGRLSPLELPEQEEQIRRDREQSYDSVATIKQVIAAPCSFLDSVREEKQWRPHHPDLYKNQYRPTSAIESEDLPVFCSESELLQGRPVSPYSITSSSSSSALTHDSQHVVLIKLSKKKKHMKKVAKSPSCSLLSPRSRGGDEKNKQRRCPSSQTNWSSDEGYDDNDHEDQEYCYKNNINTQELPIESASIFLPLSDQEQEHLIHNDILQSAAAVKIQAAWRGYQCRRRQQQEQQTSAIRPKHRLMVNMVRLCGQVHRQQMNRVQERLHSVEDHLQEETAMRIAFEKAMEDMTVLVDQQQKVLYDRLEQEINMRQVYERKMEQAMQQVPQLEQSIRKEAKQRNELESMMTRVLEQMHDMKREQKLQVDARKKLELQLSEAHVEIEKLKKQQHTVTAVRVKPATTTQQPKAGLTVHAGARSVAGSSTISSKSSSVLRRNTTLSTTSTTSKPTTQPRSISRASSRMSTASSSRRMDTKQTQQRLIPPSSRTSSSLSRKR</sequence>
<dbReference type="SMART" id="SM00015">
    <property type="entry name" value="IQ"/>
    <property type="match status" value="1"/>
</dbReference>
<feature type="compositionally biased region" description="Low complexity" evidence="2">
    <location>
        <begin position="662"/>
        <end position="673"/>
    </location>
</feature>